<dbReference type="GO" id="GO:0016491">
    <property type="term" value="F:oxidoreductase activity"/>
    <property type="evidence" value="ECO:0007669"/>
    <property type="project" value="UniProtKB-KW"/>
</dbReference>
<dbReference type="AlphaFoldDB" id="A0A543FRA8"/>
<dbReference type="PRINTS" id="PR00081">
    <property type="entry name" value="GDHRDH"/>
</dbReference>
<dbReference type="InterPro" id="IPR050259">
    <property type="entry name" value="SDR"/>
</dbReference>
<dbReference type="RefSeq" id="WP_142107595.1">
    <property type="nucleotide sequence ID" value="NZ_VFPH01000003.1"/>
</dbReference>
<evidence type="ECO:0000313" key="3">
    <source>
        <dbReference type="EMBL" id="TQM36380.1"/>
    </source>
</evidence>
<proteinExistence type="inferred from homology"/>
<keyword evidence="4" id="KW-1185">Reference proteome</keyword>
<dbReference type="InterPro" id="IPR002347">
    <property type="entry name" value="SDR_fam"/>
</dbReference>
<dbReference type="SUPFAM" id="SSF51735">
    <property type="entry name" value="NAD(P)-binding Rossmann-fold domains"/>
    <property type="match status" value="1"/>
</dbReference>
<protein>
    <submittedName>
        <fullName evidence="3">3-oxoacyl-[acyl-carrier protein] reductase</fullName>
    </submittedName>
</protein>
<dbReference type="InterPro" id="IPR036291">
    <property type="entry name" value="NAD(P)-bd_dom_sf"/>
</dbReference>
<accession>A0A543FRA8</accession>
<dbReference type="Pfam" id="PF13561">
    <property type="entry name" value="adh_short_C2"/>
    <property type="match status" value="1"/>
</dbReference>
<dbReference type="FunFam" id="3.40.50.720:FF:000173">
    <property type="entry name" value="3-oxoacyl-[acyl-carrier protein] reductase"/>
    <property type="match status" value="1"/>
</dbReference>
<sequence>MTTPGSARARPVALVTGASRGLGAAIAARLAAAGHPVAVNYASSGAAAEAVAEGIRATGGVARAYRADITDEHEAASMVEDVRGDLGPVGVLVLNATGPQPAIPAGEVRWPDMRAQLDFFVKSPVLLLGSVLPDMRASGWGRIVHIGSDSVRGLPKGSTAYVTAKSAQLALARMWAAELGPFGITVNTVAPGWIPVERHLDASPTDLEEYAARVPVNRLGVPDDVAGAVAYLVSEDASFVNGAWLTVNGGSVPG</sequence>
<keyword evidence="2" id="KW-0560">Oxidoreductase</keyword>
<gene>
    <name evidence="3" type="ORF">FB388_7841</name>
</gene>
<dbReference type="EMBL" id="VFPH01000003">
    <property type="protein sequence ID" value="TQM36380.1"/>
    <property type="molecule type" value="Genomic_DNA"/>
</dbReference>
<evidence type="ECO:0000256" key="1">
    <source>
        <dbReference type="ARBA" id="ARBA00006484"/>
    </source>
</evidence>
<dbReference type="Proteomes" id="UP000319818">
    <property type="component" value="Unassembled WGS sequence"/>
</dbReference>
<dbReference type="PANTHER" id="PTHR42879">
    <property type="entry name" value="3-OXOACYL-(ACYL-CARRIER-PROTEIN) REDUCTASE"/>
    <property type="match status" value="1"/>
</dbReference>
<evidence type="ECO:0000256" key="2">
    <source>
        <dbReference type="ARBA" id="ARBA00023002"/>
    </source>
</evidence>
<dbReference type="Gene3D" id="3.40.50.720">
    <property type="entry name" value="NAD(P)-binding Rossmann-like Domain"/>
    <property type="match status" value="1"/>
</dbReference>
<organism evidence="3 4">
    <name type="scientific">Pseudonocardia cypriaca</name>
    <dbReference type="NCBI Taxonomy" id="882449"/>
    <lineage>
        <taxon>Bacteria</taxon>
        <taxon>Bacillati</taxon>
        <taxon>Actinomycetota</taxon>
        <taxon>Actinomycetes</taxon>
        <taxon>Pseudonocardiales</taxon>
        <taxon>Pseudonocardiaceae</taxon>
        <taxon>Pseudonocardia</taxon>
    </lineage>
</organism>
<dbReference type="OrthoDB" id="286404at2"/>
<comment type="caution">
    <text evidence="3">The sequence shown here is derived from an EMBL/GenBank/DDBJ whole genome shotgun (WGS) entry which is preliminary data.</text>
</comment>
<comment type="similarity">
    <text evidence="1">Belongs to the short-chain dehydrogenases/reductases (SDR) family.</text>
</comment>
<evidence type="ECO:0000313" key="4">
    <source>
        <dbReference type="Proteomes" id="UP000319818"/>
    </source>
</evidence>
<reference evidence="3 4" key="1">
    <citation type="submission" date="2019-06" db="EMBL/GenBank/DDBJ databases">
        <title>Sequencing the genomes of 1000 actinobacteria strains.</title>
        <authorList>
            <person name="Klenk H.-P."/>
        </authorList>
    </citation>
    <scope>NUCLEOTIDE SEQUENCE [LARGE SCALE GENOMIC DNA]</scope>
    <source>
        <strain evidence="3 4">DSM 45511</strain>
    </source>
</reference>
<name>A0A543FRA8_9PSEU</name>